<organism evidence="2 3">
    <name type="scientific">Neptunomonas antarctica</name>
    <dbReference type="NCBI Taxonomy" id="619304"/>
    <lineage>
        <taxon>Bacteria</taxon>
        <taxon>Pseudomonadati</taxon>
        <taxon>Pseudomonadota</taxon>
        <taxon>Gammaproteobacteria</taxon>
        <taxon>Oceanospirillales</taxon>
        <taxon>Oceanospirillaceae</taxon>
        <taxon>Neptunomonas</taxon>
    </lineage>
</organism>
<proteinExistence type="predicted"/>
<feature type="region of interest" description="Disordered" evidence="1">
    <location>
        <begin position="1"/>
        <end position="23"/>
    </location>
</feature>
<sequence>MCSTPKGKNTSSSRNQCPTGATQMSTGQYASFAKVANSAFERREAKKAALRSEEGQTIDRKVTKQEVSPPYSPLQRTAKGKLCMLFEWLHLSVR</sequence>
<reference evidence="3" key="1">
    <citation type="submission" date="2017-01" db="EMBL/GenBank/DDBJ databases">
        <authorList>
            <person name="Varghese N."/>
            <person name="Submissions S."/>
        </authorList>
    </citation>
    <scope>NUCLEOTIDE SEQUENCE [LARGE SCALE GENOMIC DNA]</scope>
    <source>
        <strain evidence="3">DSM 22306</strain>
    </source>
</reference>
<evidence type="ECO:0000313" key="2">
    <source>
        <dbReference type="EMBL" id="SIS74019.1"/>
    </source>
</evidence>
<evidence type="ECO:0000313" key="3">
    <source>
        <dbReference type="Proteomes" id="UP000185999"/>
    </source>
</evidence>
<dbReference type="OrthoDB" id="9953896at2"/>
<protein>
    <submittedName>
        <fullName evidence="2">Uncharacterized protein</fullName>
    </submittedName>
</protein>
<accession>A0A1N7LJP5</accession>
<gene>
    <name evidence="2" type="ORF">SAMN05421760_10484</name>
</gene>
<dbReference type="AlphaFoldDB" id="A0A1N7LJP5"/>
<feature type="compositionally biased region" description="Basic and acidic residues" evidence="1">
    <location>
        <begin position="46"/>
        <end position="64"/>
    </location>
</feature>
<dbReference type="EMBL" id="FTOE01000004">
    <property type="protein sequence ID" value="SIS74019.1"/>
    <property type="molecule type" value="Genomic_DNA"/>
</dbReference>
<feature type="region of interest" description="Disordered" evidence="1">
    <location>
        <begin position="46"/>
        <end position="73"/>
    </location>
</feature>
<dbReference type="Proteomes" id="UP000185999">
    <property type="component" value="Unassembled WGS sequence"/>
</dbReference>
<dbReference type="RefSeq" id="WP_054341599.1">
    <property type="nucleotide sequence ID" value="NZ_FTOE01000004.1"/>
</dbReference>
<dbReference type="STRING" id="619304.SAMN05421760_10484"/>
<evidence type="ECO:0000256" key="1">
    <source>
        <dbReference type="SAM" id="MobiDB-lite"/>
    </source>
</evidence>
<name>A0A1N7LJP5_9GAMM</name>
<keyword evidence="3" id="KW-1185">Reference proteome</keyword>